<dbReference type="Pfam" id="PF01609">
    <property type="entry name" value="DDE_Tnp_1"/>
    <property type="match status" value="1"/>
</dbReference>
<dbReference type="RefSeq" id="WP_380637891.1">
    <property type="nucleotide sequence ID" value="NZ_JBHSQO010000020.1"/>
</dbReference>
<evidence type="ECO:0000313" key="3">
    <source>
        <dbReference type="EMBL" id="MFC6091617.1"/>
    </source>
</evidence>
<dbReference type="InterPro" id="IPR025161">
    <property type="entry name" value="IS402-like_dom"/>
</dbReference>
<protein>
    <submittedName>
        <fullName evidence="3">IS5 family transposase</fullName>
    </submittedName>
</protein>
<dbReference type="PANTHER" id="PTHR30007:SF1">
    <property type="entry name" value="BLR1914 PROTEIN"/>
    <property type="match status" value="1"/>
</dbReference>
<name>A0ABW1P9Y9_9PSEU</name>
<proteinExistence type="predicted"/>
<sequence length="277" mass="30956">MNDVEKWCPEPLWLLAKPLLPDAPQRHQGGGRRRLDDRTVLAAILYVLRTGCAWSALPASFGISSPTAHRRFVEWVEAGVFARLHRATLDLLGVAGAIDWSRASVDSMHVRAVKGGNLTGPSPVDRGKPGSKIHAMGDRGGLPLTVVVSSANRNDHLLSETVVDAVAPIKGPVGRPRRRPRKLHADKGYDYPVCRAQLRRRGITARIARRGIESAKRLGRHRYVIERTLEWISRFRRLARRYERKAAHFTAFAQLACAVICYHRAVKLDLLTQNNPK</sequence>
<keyword evidence="4" id="KW-1185">Reference proteome</keyword>
<gene>
    <name evidence="3" type="ORF">ACFP3R_20285</name>
</gene>
<dbReference type="InterPro" id="IPR002559">
    <property type="entry name" value="Transposase_11"/>
</dbReference>
<dbReference type="PANTHER" id="PTHR30007">
    <property type="entry name" value="PHP DOMAIN PROTEIN"/>
    <property type="match status" value="1"/>
</dbReference>
<dbReference type="Pfam" id="PF13340">
    <property type="entry name" value="DUF4096"/>
    <property type="match status" value="1"/>
</dbReference>
<evidence type="ECO:0000313" key="4">
    <source>
        <dbReference type="Proteomes" id="UP001596220"/>
    </source>
</evidence>
<dbReference type="Proteomes" id="UP001596220">
    <property type="component" value="Unassembled WGS sequence"/>
</dbReference>
<accession>A0ABW1P9Y9</accession>
<dbReference type="NCBIfam" id="NF033580">
    <property type="entry name" value="transpos_IS5_3"/>
    <property type="match status" value="1"/>
</dbReference>
<feature type="domain" description="Insertion element IS402-like" evidence="2">
    <location>
        <begin position="11"/>
        <end position="85"/>
    </location>
</feature>
<comment type="caution">
    <text evidence="3">The sequence shown here is derived from an EMBL/GenBank/DDBJ whole genome shotgun (WGS) entry which is preliminary data.</text>
</comment>
<organism evidence="3 4">
    <name type="scientific">Saccharothrix lopnurensis</name>
    <dbReference type="NCBI Taxonomy" id="1670621"/>
    <lineage>
        <taxon>Bacteria</taxon>
        <taxon>Bacillati</taxon>
        <taxon>Actinomycetota</taxon>
        <taxon>Actinomycetes</taxon>
        <taxon>Pseudonocardiales</taxon>
        <taxon>Pseudonocardiaceae</taxon>
        <taxon>Saccharothrix</taxon>
    </lineage>
</organism>
<evidence type="ECO:0000259" key="1">
    <source>
        <dbReference type="Pfam" id="PF01609"/>
    </source>
</evidence>
<feature type="domain" description="Transposase IS4-like" evidence="1">
    <location>
        <begin position="104"/>
        <end position="259"/>
    </location>
</feature>
<reference evidence="4" key="1">
    <citation type="journal article" date="2019" name="Int. J. Syst. Evol. Microbiol.">
        <title>The Global Catalogue of Microorganisms (GCM) 10K type strain sequencing project: providing services to taxonomists for standard genome sequencing and annotation.</title>
        <authorList>
            <consortium name="The Broad Institute Genomics Platform"/>
            <consortium name="The Broad Institute Genome Sequencing Center for Infectious Disease"/>
            <person name="Wu L."/>
            <person name="Ma J."/>
        </authorList>
    </citation>
    <scope>NUCLEOTIDE SEQUENCE [LARGE SCALE GENOMIC DNA]</scope>
    <source>
        <strain evidence="4">CGMCC 4.7246</strain>
    </source>
</reference>
<evidence type="ECO:0000259" key="2">
    <source>
        <dbReference type="Pfam" id="PF13340"/>
    </source>
</evidence>
<dbReference type="EMBL" id="JBHSQO010000020">
    <property type="protein sequence ID" value="MFC6091617.1"/>
    <property type="molecule type" value="Genomic_DNA"/>
</dbReference>